<keyword evidence="11" id="KW-0735">Signal-anchor</keyword>
<dbReference type="GO" id="GO:0010008">
    <property type="term" value="C:endosome membrane"/>
    <property type="evidence" value="ECO:0007669"/>
    <property type="project" value="UniProtKB-SubCell"/>
</dbReference>
<keyword evidence="9" id="KW-0967">Endosome</keyword>
<proteinExistence type="inferred from homology"/>
<dbReference type="SUPFAM" id="SSF49899">
    <property type="entry name" value="Concanavalin A-like lectins/glucanases"/>
    <property type="match status" value="1"/>
</dbReference>
<accession>A0A6A6XG15</accession>
<feature type="transmembrane region" description="Helical" evidence="17">
    <location>
        <begin position="63"/>
        <end position="87"/>
    </location>
</feature>
<evidence type="ECO:0000256" key="10">
    <source>
        <dbReference type="ARBA" id="ARBA00022927"/>
    </source>
</evidence>
<evidence type="ECO:0000259" key="18">
    <source>
        <dbReference type="PROSITE" id="PS50188"/>
    </source>
</evidence>
<evidence type="ECO:0000256" key="3">
    <source>
        <dbReference type="ARBA" id="ARBA00006990"/>
    </source>
</evidence>
<comment type="subcellular location">
    <subcellularLocation>
        <location evidence="2">Endosome membrane</location>
        <topology evidence="2">Single-pass type II membrane protein</topology>
    </subcellularLocation>
    <subcellularLocation>
        <location evidence="1">Vacuole membrane</location>
        <topology evidence="1">Single-pass type II membrane protein</topology>
    </subcellularLocation>
</comment>
<dbReference type="InterPro" id="IPR003877">
    <property type="entry name" value="SPRY_dom"/>
</dbReference>
<keyword evidence="20" id="KW-1185">Reference proteome</keyword>
<reference evidence="19" key="1">
    <citation type="journal article" date="2020" name="Stud. Mycol.">
        <title>101 Dothideomycetes genomes: a test case for predicting lifestyles and emergence of pathogens.</title>
        <authorList>
            <person name="Haridas S."/>
            <person name="Albert R."/>
            <person name="Binder M."/>
            <person name="Bloem J."/>
            <person name="Labutti K."/>
            <person name="Salamov A."/>
            <person name="Andreopoulos B."/>
            <person name="Baker S."/>
            <person name="Barry K."/>
            <person name="Bills G."/>
            <person name="Bluhm B."/>
            <person name="Cannon C."/>
            <person name="Castanera R."/>
            <person name="Culley D."/>
            <person name="Daum C."/>
            <person name="Ezra D."/>
            <person name="Gonzalez J."/>
            <person name="Henrissat B."/>
            <person name="Kuo A."/>
            <person name="Liang C."/>
            <person name="Lipzen A."/>
            <person name="Lutzoni F."/>
            <person name="Magnuson J."/>
            <person name="Mondo S."/>
            <person name="Nolan M."/>
            <person name="Ohm R."/>
            <person name="Pangilinan J."/>
            <person name="Park H.-J."/>
            <person name="Ramirez L."/>
            <person name="Alfaro M."/>
            <person name="Sun H."/>
            <person name="Tritt A."/>
            <person name="Yoshinaga Y."/>
            <person name="Zwiers L.-H."/>
            <person name="Turgeon B."/>
            <person name="Goodwin S."/>
            <person name="Spatafora J."/>
            <person name="Crous P."/>
            <person name="Grigoriev I."/>
        </authorList>
    </citation>
    <scope>NUCLEOTIDE SEQUENCE</scope>
    <source>
        <strain evidence="19">CBS 109.77</strain>
    </source>
</reference>
<dbReference type="CDD" id="cd12910">
    <property type="entry name" value="SPRY_SSH4_like"/>
    <property type="match status" value="1"/>
</dbReference>
<keyword evidence="7" id="KW-0926">Vacuole</keyword>
<keyword evidence="10" id="KW-0653">Protein transport</keyword>
<evidence type="ECO:0000313" key="20">
    <source>
        <dbReference type="Proteomes" id="UP000799757"/>
    </source>
</evidence>
<dbReference type="InterPro" id="IPR050618">
    <property type="entry name" value="Ubq-SigPath_Reg"/>
</dbReference>
<dbReference type="EMBL" id="MU001861">
    <property type="protein sequence ID" value="KAF2795372.1"/>
    <property type="molecule type" value="Genomic_DNA"/>
</dbReference>
<feature type="domain" description="B30.2/SPRY" evidence="18">
    <location>
        <begin position="130"/>
        <end position="326"/>
    </location>
</feature>
<gene>
    <name evidence="19" type="ORF">K505DRAFT_373967</name>
</gene>
<dbReference type="PANTHER" id="PTHR12864">
    <property type="entry name" value="RAN BINDING PROTEIN 9-RELATED"/>
    <property type="match status" value="1"/>
</dbReference>
<dbReference type="GO" id="GO:0015031">
    <property type="term" value="P:protein transport"/>
    <property type="evidence" value="ECO:0007669"/>
    <property type="project" value="UniProtKB-KW"/>
</dbReference>
<dbReference type="OrthoDB" id="258495at2759"/>
<dbReference type="Gene3D" id="2.60.120.920">
    <property type="match status" value="1"/>
</dbReference>
<organism evidence="19 20">
    <name type="scientific">Melanomma pulvis-pyrius CBS 109.77</name>
    <dbReference type="NCBI Taxonomy" id="1314802"/>
    <lineage>
        <taxon>Eukaryota</taxon>
        <taxon>Fungi</taxon>
        <taxon>Dikarya</taxon>
        <taxon>Ascomycota</taxon>
        <taxon>Pezizomycotina</taxon>
        <taxon>Dothideomycetes</taxon>
        <taxon>Pleosporomycetidae</taxon>
        <taxon>Pleosporales</taxon>
        <taxon>Melanommataceae</taxon>
        <taxon>Melanomma</taxon>
    </lineage>
</organism>
<evidence type="ECO:0000256" key="12">
    <source>
        <dbReference type="ARBA" id="ARBA00022989"/>
    </source>
</evidence>
<evidence type="ECO:0000256" key="16">
    <source>
        <dbReference type="SAM" id="MobiDB-lite"/>
    </source>
</evidence>
<feature type="compositionally biased region" description="Low complexity" evidence="16">
    <location>
        <begin position="454"/>
        <end position="465"/>
    </location>
</feature>
<dbReference type="InterPro" id="IPR013320">
    <property type="entry name" value="ConA-like_dom_sf"/>
</dbReference>
<evidence type="ECO:0000256" key="13">
    <source>
        <dbReference type="ARBA" id="ARBA00023136"/>
    </source>
</evidence>
<dbReference type="Proteomes" id="UP000799757">
    <property type="component" value="Unassembled WGS sequence"/>
</dbReference>
<evidence type="ECO:0000256" key="4">
    <source>
        <dbReference type="ARBA" id="ARBA00016528"/>
    </source>
</evidence>
<evidence type="ECO:0000256" key="7">
    <source>
        <dbReference type="ARBA" id="ARBA00022554"/>
    </source>
</evidence>
<evidence type="ECO:0000256" key="17">
    <source>
        <dbReference type="SAM" id="Phobius"/>
    </source>
</evidence>
<evidence type="ECO:0000256" key="14">
    <source>
        <dbReference type="ARBA" id="ARBA00023180"/>
    </source>
</evidence>
<evidence type="ECO:0000256" key="1">
    <source>
        <dbReference type="ARBA" id="ARBA00004576"/>
    </source>
</evidence>
<evidence type="ECO:0000256" key="2">
    <source>
        <dbReference type="ARBA" id="ARBA00004639"/>
    </source>
</evidence>
<evidence type="ECO:0000256" key="5">
    <source>
        <dbReference type="ARBA" id="ARBA00017626"/>
    </source>
</evidence>
<dbReference type="AlphaFoldDB" id="A0A6A6XG15"/>
<sequence>MLSHDAQRVVSPPTTLSRSYLPIDHAPSAPPAIVLETTQATQQPLDDSVRIEYNNIGSTVKGIMIGIFSVLGAAGFVLILAVVVYYFRYTQQGRIFLDRITRPGEYDDEQQFAKEEAEALEDMDDIQRIEYLRAKAFVQANPPESVQTDISLSQFLAIQEKGVSAWEFEPELEIANCFVEGRTEIEFFDSECSVQSNLPIPKQNEVYYWEAKIYDKPENTHIAIGVSTKPYPLFRLPGFHKWSLAYMSHGSRRHNQPFSPTPYGPAYVQGDVIGVGYRPRTGTLFFTRNGKKLDDVAHGLKTQNFFPTVGANGPCQVHVNFGQMGFVFIEANVKKWGLAPMTGSLAPPPPYGSEQGSILLEGGREGVREGMGGGYIPSGYGHARSISQQMRLGRNQPTSPGPQRSPTDISLAQLSLVDSNEDIGEGTSTEAGAAQHQVHGLGFLQPGDLPPEYSSPQSSPQLSRRTSNEDGYWEEQAPLLNYSEPEPPIPSYDAAIAQTPPNQGPQIRIRSDTQNSRSSRRGRR</sequence>
<keyword evidence="8 17" id="KW-0812">Transmembrane</keyword>
<dbReference type="InterPro" id="IPR043136">
    <property type="entry name" value="B30.2/SPRY_sf"/>
</dbReference>
<dbReference type="Pfam" id="PF00622">
    <property type="entry name" value="SPRY"/>
    <property type="match status" value="1"/>
</dbReference>
<dbReference type="InterPro" id="IPR001870">
    <property type="entry name" value="B30.2/SPRY"/>
</dbReference>
<dbReference type="GO" id="GO:0005774">
    <property type="term" value="C:vacuolar membrane"/>
    <property type="evidence" value="ECO:0007669"/>
    <property type="project" value="UniProtKB-SubCell"/>
</dbReference>
<dbReference type="FunFam" id="2.60.120.920:FF:000065">
    <property type="entry name" value="Ear1p"/>
    <property type="match status" value="1"/>
</dbReference>
<evidence type="ECO:0000256" key="6">
    <source>
        <dbReference type="ARBA" id="ARBA00022448"/>
    </source>
</evidence>
<feature type="region of interest" description="Disordered" evidence="16">
    <location>
        <begin position="441"/>
        <end position="524"/>
    </location>
</feature>
<dbReference type="SMART" id="SM00449">
    <property type="entry name" value="SPRY"/>
    <property type="match status" value="1"/>
</dbReference>
<dbReference type="PROSITE" id="PS50188">
    <property type="entry name" value="B302_SPRY"/>
    <property type="match status" value="1"/>
</dbReference>
<keyword evidence="14" id="KW-0325">Glycoprotein</keyword>
<evidence type="ECO:0000313" key="19">
    <source>
        <dbReference type="EMBL" id="KAF2795372.1"/>
    </source>
</evidence>
<comment type="function">
    <text evidence="15">Components of the endosome-vacuole trafficking pathway that regulates nutrient transport. May be involved in processes which determine whether plasma membrane proteins are degraded or routed to the plasma membrane.</text>
</comment>
<evidence type="ECO:0000256" key="9">
    <source>
        <dbReference type="ARBA" id="ARBA00022753"/>
    </source>
</evidence>
<keyword evidence="12 17" id="KW-1133">Transmembrane helix</keyword>
<evidence type="ECO:0000256" key="8">
    <source>
        <dbReference type="ARBA" id="ARBA00022692"/>
    </source>
</evidence>
<keyword evidence="6" id="KW-0813">Transport</keyword>
<evidence type="ECO:0000256" key="15">
    <source>
        <dbReference type="ARBA" id="ARBA00025244"/>
    </source>
</evidence>
<comment type="similarity">
    <text evidence="3">Belongs to the SSH4 family.</text>
</comment>
<protein>
    <recommendedName>
        <fullName evidence="5">Protein SSH4</fullName>
    </recommendedName>
    <alternativeName>
        <fullName evidence="4">Protein ssh4</fullName>
    </alternativeName>
</protein>
<name>A0A6A6XG15_9PLEO</name>
<dbReference type="InterPro" id="IPR035780">
    <property type="entry name" value="SPRY_Ssh4-like"/>
</dbReference>
<evidence type="ECO:0000256" key="11">
    <source>
        <dbReference type="ARBA" id="ARBA00022968"/>
    </source>
</evidence>
<keyword evidence="13 17" id="KW-0472">Membrane</keyword>